<dbReference type="AlphaFoldDB" id="A0A9X3EHY0"/>
<reference evidence="2" key="1">
    <citation type="submission" date="2022-11" db="EMBL/GenBank/DDBJ databases">
        <title>Minimal conservation of predation-associated metabolite biosynthetic gene clusters underscores biosynthetic potential of Myxococcota including descriptions for ten novel species: Archangium lansinium sp. nov., Myxococcus landrumus sp. nov., Nannocystis bai.</title>
        <authorList>
            <person name="Ahearne A."/>
            <person name="Stevens C."/>
            <person name="Phillips K."/>
        </authorList>
    </citation>
    <scope>NUCLEOTIDE SEQUENCE</scope>
    <source>
        <strain evidence="2">Na p29</strain>
    </source>
</reference>
<evidence type="ECO:0008006" key="4">
    <source>
        <dbReference type="Google" id="ProtNLM"/>
    </source>
</evidence>
<dbReference type="Proteomes" id="UP001150924">
    <property type="component" value="Unassembled WGS sequence"/>
</dbReference>
<keyword evidence="3" id="KW-1185">Reference proteome</keyword>
<evidence type="ECO:0000313" key="3">
    <source>
        <dbReference type="Proteomes" id="UP001150924"/>
    </source>
</evidence>
<protein>
    <recommendedName>
        <fullName evidence="4">Lipoprotein</fullName>
    </recommendedName>
</protein>
<comment type="caution">
    <text evidence="2">The sequence shown here is derived from an EMBL/GenBank/DDBJ whole genome shotgun (WGS) entry which is preliminary data.</text>
</comment>
<organism evidence="2 3">
    <name type="scientific">Nannocystis pusilla</name>
    <dbReference type="NCBI Taxonomy" id="889268"/>
    <lineage>
        <taxon>Bacteria</taxon>
        <taxon>Pseudomonadati</taxon>
        <taxon>Myxococcota</taxon>
        <taxon>Polyangia</taxon>
        <taxon>Nannocystales</taxon>
        <taxon>Nannocystaceae</taxon>
        <taxon>Nannocystis</taxon>
    </lineage>
</organism>
<feature type="compositionally biased region" description="Low complexity" evidence="1">
    <location>
        <begin position="15"/>
        <end position="100"/>
    </location>
</feature>
<dbReference type="RefSeq" id="WP_267765898.1">
    <property type="nucleotide sequence ID" value="NZ_JAPNKE010000002.1"/>
</dbReference>
<proteinExistence type="predicted"/>
<accession>A0A9X3EHY0</accession>
<gene>
    <name evidence="2" type="ORF">OV079_02000</name>
</gene>
<dbReference type="EMBL" id="JAPNKE010000002">
    <property type="protein sequence ID" value="MCY1004357.1"/>
    <property type="molecule type" value="Genomic_DNA"/>
</dbReference>
<feature type="region of interest" description="Disordered" evidence="1">
    <location>
        <begin position="15"/>
        <end position="117"/>
    </location>
</feature>
<sequence length="260" mass="26435">MQRMQRLAICGWMTAACGPGAPEGGTTATDPDPSSTTASSTDTPSPSTSTASTTEVPTTGAPTTEGSTTTDGTSATTSMTDDTSSGESTATEGSTTGEAAPCCVAPDEPTSSVQAQTPVGTRALPWAAYGISGGECGGARFLYLYSEASGVEAPSFELDGVDHLEIMISSYRGMWPNDFIGTGPAEVTARFDGQSASVTGELTVLEYDSGSEDTLGCAPEMTPIMPDAHISFTIALKADGWDIAGEVVAGYCPALSKFCP</sequence>
<evidence type="ECO:0000256" key="1">
    <source>
        <dbReference type="SAM" id="MobiDB-lite"/>
    </source>
</evidence>
<evidence type="ECO:0000313" key="2">
    <source>
        <dbReference type="EMBL" id="MCY1004357.1"/>
    </source>
</evidence>
<dbReference type="PROSITE" id="PS51257">
    <property type="entry name" value="PROKAR_LIPOPROTEIN"/>
    <property type="match status" value="1"/>
</dbReference>
<name>A0A9X3EHY0_9BACT</name>